<dbReference type="InterPro" id="IPR002933">
    <property type="entry name" value="Peptidase_M20"/>
</dbReference>
<feature type="domain" description="Peptidase M20 dimerisation" evidence="3">
    <location>
        <begin position="188"/>
        <end position="280"/>
    </location>
</feature>
<evidence type="ECO:0000256" key="1">
    <source>
        <dbReference type="ARBA" id="ARBA00022801"/>
    </source>
</evidence>
<organism evidence="4 5">
    <name type="scientific">Paenibacillus aquistagni</name>
    <dbReference type="NCBI Taxonomy" id="1852522"/>
    <lineage>
        <taxon>Bacteria</taxon>
        <taxon>Bacillati</taxon>
        <taxon>Bacillota</taxon>
        <taxon>Bacilli</taxon>
        <taxon>Bacillales</taxon>
        <taxon>Paenibacillaceae</taxon>
        <taxon>Paenibacillus</taxon>
    </lineage>
</organism>
<dbReference type="Gene3D" id="3.30.70.360">
    <property type="match status" value="1"/>
</dbReference>
<dbReference type="RefSeq" id="WP_085492747.1">
    <property type="nucleotide sequence ID" value="NZ_FXAZ01000001.1"/>
</dbReference>
<evidence type="ECO:0000313" key="5">
    <source>
        <dbReference type="Proteomes" id="UP000193834"/>
    </source>
</evidence>
<feature type="binding site" evidence="2">
    <location>
        <position position="164"/>
    </location>
    <ligand>
        <name>Mn(2+)</name>
        <dbReference type="ChEBI" id="CHEBI:29035"/>
        <label>2</label>
    </ligand>
</feature>
<dbReference type="EMBL" id="FXAZ01000001">
    <property type="protein sequence ID" value="SMG14505.1"/>
    <property type="molecule type" value="Genomic_DNA"/>
</dbReference>
<gene>
    <name evidence="4" type="ORF">SAMN06295960_0486</name>
</gene>
<dbReference type="GO" id="GO:0019877">
    <property type="term" value="P:diaminopimelate biosynthetic process"/>
    <property type="evidence" value="ECO:0007669"/>
    <property type="project" value="UniProtKB-ARBA"/>
</dbReference>
<dbReference type="InterPro" id="IPR017439">
    <property type="entry name" value="Amidohydrolase"/>
</dbReference>
<protein>
    <submittedName>
        <fullName evidence="4">Amidohydrolase</fullName>
    </submittedName>
</protein>
<feature type="binding site" evidence="2">
    <location>
        <position position="362"/>
    </location>
    <ligand>
        <name>Mn(2+)</name>
        <dbReference type="ChEBI" id="CHEBI:29035"/>
        <label>2</label>
    </ligand>
</feature>
<evidence type="ECO:0000256" key="2">
    <source>
        <dbReference type="PIRSR" id="PIRSR005962-1"/>
    </source>
</evidence>
<dbReference type="PANTHER" id="PTHR11014">
    <property type="entry name" value="PEPTIDASE M20 FAMILY MEMBER"/>
    <property type="match status" value="1"/>
</dbReference>
<name>A0A1X7IIH0_9BACL</name>
<feature type="binding site" evidence="2">
    <location>
        <position position="139"/>
    </location>
    <ligand>
        <name>Mn(2+)</name>
        <dbReference type="ChEBI" id="CHEBI:29035"/>
        <label>2</label>
    </ligand>
</feature>
<feature type="binding site" evidence="2">
    <location>
        <position position="105"/>
    </location>
    <ligand>
        <name>Mn(2+)</name>
        <dbReference type="ChEBI" id="CHEBI:29035"/>
        <label>2</label>
    </ligand>
</feature>
<dbReference type="Gene3D" id="3.40.630.10">
    <property type="entry name" value="Zn peptidases"/>
    <property type="match status" value="1"/>
</dbReference>
<dbReference type="GO" id="GO:0050118">
    <property type="term" value="F:N-acetyldiaminopimelate deacetylase activity"/>
    <property type="evidence" value="ECO:0007669"/>
    <property type="project" value="UniProtKB-ARBA"/>
</dbReference>
<keyword evidence="2" id="KW-0464">Manganese</keyword>
<dbReference type="SUPFAM" id="SSF55031">
    <property type="entry name" value="Bacterial exopeptidase dimerisation domain"/>
    <property type="match status" value="1"/>
</dbReference>
<dbReference type="PIRSF" id="PIRSF005962">
    <property type="entry name" value="Pept_M20D_amidohydro"/>
    <property type="match status" value="1"/>
</dbReference>
<comment type="cofactor">
    <cofactor evidence="2">
        <name>Mn(2+)</name>
        <dbReference type="ChEBI" id="CHEBI:29035"/>
    </cofactor>
    <text evidence="2">The Mn(2+) ion enhances activity.</text>
</comment>
<dbReference type="GO" id="GO:0046872">
    <property type="term" value="F:metal ion binding"/>
    <property type="evidence" value="ECO:0007669"/>
    <property type="project" value="UniProtKB-KW"/>
</dbReference>
<keyword evidence="2" id="KW-0479">Metal-binding</keyword>
<evidence type="ECO:0000259" key="3">
    <source>
        <dbReference type="Pfam" id="PF07687"/>
    </source>
</evidence>
<dbReference type="STRING" id="1852522.SAMN06295960_0486"/>
<dbReference type="Pfam" id="PF01546">
    <property type="entry name" value="Peptidase_M20"/>
    <property type="match status" value="1"/>
</dbReference>
<sequence length="397" mass="43707">MMDNWNIHLMEWHFEDTIQWRRHLHMNPELSYQEKETSAFIAQKLLEFGIDVKTGIGGYGVVGTIYNGEGPIVALRADMDALPIQDEKACEYRSTVMDVMHACGHDGHVASLLSAARLLNQHRDKWKGELRFIFQPAEEVSPGGAQAMIKEGVLKGVDAIYGVHLWAPLKLGQIATREGAMMAAVDDFNLTIYGRGGHGGIPNACIDTVVIGAAIVQQLQSIVSRNVSPLEPAVITVGSIQAGSTQNVIADRAVLKGTIRSFNPEVRELLRARLETMVEHMCAMYGATFQLDYKVGYPAVVNPAAEAARVERVVRETFGEEYVAATEMMMPAEDFSYYLNEIPGCFVFVGAGNDEGAKYPHHHPRFDIEEQAMLHASKLLIALALDVLSSGNIVIKK</sequence>
<dbReference type="InterPro" id="IPR011650">
    <property type="entry name" value="Peptidase_M20_dimer"/>
</dbReference>
<dbReference type="PANTHER" id="PTHR11014:SF63">
    <property type="entry name" value="METALLOPEPTIDASE, PUTATIVE (AFU_ORTHOLOGUE AFUA_6G09600)-RELATED"/>
    <property type="match status" value="1"/>
</dbReference>
<keyword evidence="1 4" id="KW-0378">Hydrolase</keyword>
<dbReference type="NCBIfam" id="TIGR01891">
    <property type="entry name" value="amidohydrolases"/>
    <property type="match status" value="1"/>
</dbReference>
<keyword evidence="5" id="KW-1185">Reference proteome</keyword>
<accession>A0A1X7IIH0</accession>
<reference evidence="4 5" key="1">
    <citation type="submission" date="2017-04" db="EMBL/GenBank/DDBJ databases">
        <authorList>
            <person name="Afonso C.L."/>
            <person name="Miller P.J."/>
            <person name="Scott M.A."/>
            <person name="Spackman E."/>
            <person name="Goraichik I."/>
            <person name="Dimitrov K.M."/>
            <person name="Suarez D.L."/>
            <person name="Swayne D.E."/>
        </authorList>
    </citation>
    <scope>NUCLEOTIDE SEQUENCE [LARGE SCALE GENOMIC DNA]</scope>
    <source>
        <strain evidence="4 5">11</strain>
    </source>
</reference>
<dbReference type="Proteomes" id="UP000193834">
    <property type="component" value="Unassembled WGS sequence"/>
</dbReference>
<feature type="binding site" evidence="2">
    <location>
        <position position="103"/>
    </location>
    <ligand>
        <name>Mn(2+)</name>
        <dbReference type="ChEBI" id="CHEBI:29035"/>
        <label>2</label>
    </ligand>
</feature>
<dbReference type="InterPro" id="IPR036264">
    <property type="entry name" value="Bact_exopeptidase_dim_dom"/>
</dbReference>
<evidence type="ECO:0000313" key="4">
    <source>
        <dbReference type="EMBL" id="SMG14505.1"/>
    </source>
</evidence>
<dbReference type="Pfam" id="PF07687">
    <property type="entry name" value="M20_dimer"/>
    <property type="match status" value="1"/>
</dbReference>
<dbReference type="SUPFAM" id="SSF53187">
    <property type="entry name" value="Zn-dependent exopeptidases"/>
    <property type="match status" value="1"/>
</dbReference>
<dbReference type="FunFam" id="3.30.70.360:FF:000001">
    <property type="entry name" value="N-acetyldiaminopimelate deacetylase"/>
    <property type="match status" value="1"/>
</dbReference>
<dbReference type="AlphaFoldDB" id="A0A1X7IIH0"/>
<proteinExistence type="predicted"/>